<proteinExistence type="predicted"/>
<name>A0AAD4XF63_9MAGN</name>
<protein>
    <submittedName>
        <fullName evidence="1">Uncharacterized protein</fullName>
    </submittedName>
</protein>
<sequence>MSQYENVSFIAEQMKETQEEIFSKEEVCQVKMMNSESSCSRIEDKQDELRETTSIQGFPIELPNTDWRDMTYLLANKSTTEDSFQLLRVNMISGFALK</sequence>
<organism evidence="1 2">
    <name type="scientific">Papaver atlanticum</name>
    <dbReference type="NCBI Taxonomy" id="357466"/>
    <lineage>
        <taxon>Eukaryota</taxon>
        <taxon>Viridiplantae</taxon>
        <taxon>Streptophyta</taxon>
        <taxon>Embryophyta</taxon>
        <taxon>Tracheophyta</taxon>
        <taxon>Spermatophyta</taxon>
        <taxon>Magnoliopsida</taxon>
        <taxon>Ranunculales</taxon>
        <taxon>Papaveraceae</taxon>
        <taxon>Papaveroideae</taxon>
        <taxon>Papaver</taxon>
    </lineage>
</organism>
<dbReference type="EMBL" id="JAJJMB010010393">
    <property type="protein sequence ID" value="KAI3909070.1"/>
    <property type="molecule type" value="Genomic_DNA"/>
</dbReference>
<reference evidence="1" key="1">
    <citation type="submission" date="2022-04" db="EMBL/GenBank/DDBJ databases">
        <title>A functionally conserved STORR gene fusion in Papaver species that diverged 16.8 million years ago.</title>
        <authorList>
            <person name="Catania T."/>
        </authorList>
    </citation>
    <scope>NUCLEOTIDE SEQUENCE</scope>
    <source>
        <strain evidence="1">S-188037</strain>
    </source>
</reference>
<dbReference type="AlphaFoldDB" id="A0AAD4XF63"/>
<dbReference type="Proteomes" id="UP001202328">
    <property type="component" value="Unassembled WGS sequence"/>
</dbReference>
<keyword evidence="2" id="KW-1185">Reference proteome</keyword>
<gene>
    <name evidence="1" type="ORF">MKW98_011431</name>
</gene>
<comment type="caution">
    <text evidence="1">The sequence shown here is derived from an EMBL/GenBank/DDBJ whole genome shotgun (WGS) entry which is preliminary data.</text>
</comment>
<evidence type="ECO:0000313" key="2">
    <source>
        <dbReference type="Proteomes" id="UP001202328"/>
    </source>
</evidence>
<evidence type="ECO:0000313" key="1">
    <source>
        <dbReference type="EMBL" id="KAI3909070.1"/>
    </source>
</evidence>
<accession>A0AAD4XF63</accession>